<dbReference type="Pfam" id="PF04655">
    <property type="entry name" value="APH_6_hur"/>
    <property type="match status" value="1"/>
</dbReference>
<dbReference type="InterPro" id="IPR011009">
    <property type="entry name" value="Kinase-like_dom_sf"/>
</dbReference>
<dbReference type="Gene3D" id="3.90.1200.10">
    <property type="match status" value="1"/>
</dbReference>
<comment type="caution">
    <text evidence="1">The sequence shown here is derived from an EMBL/GenBank/DDBJ whole genome shotgun (WGS) entry which is preliminary data.</text>
</comment>
<sequence length="308" mass="34241">MASAPHVPLEPPERLVRVLTAWEGEAGRAWLAELPARLQEYLERWELTPERVQQPGGNISMVVLVRQADGTPAALKLGLITAETAQEHAALAHWDGRGAVRLLRADAEQGALLLERLHTDISLRSLPDAKAMLEAAGVLRRLWVPPAADHSFTSVADYTAHLADQLRERREQPWAAEVRPLVDEALELRDRLLADPPQPVLLHGDFHHGNVLAADRLPWLAIDPKPLVGDPGYDLARLVRDRLETLVAAPAAQSAARRRLGRLADALDVDRDRLRDWSFFRAVEAGMWSLSVGDREDGELLLEFASWL</sequence>
<proteinExistence type="predicted"/>
<gene>
    <name evidence="1" type="ORF">P2L57_34955</name>
</gene>
<dbReference type="InterPro" id="IPR006748">
    <property type="entry name" value="NH2Glyco/OHUrea_AB-resist_kin"/>
</dbReference>
<reference evidence="1 2" key="1">
    <citation type="submission" date="2023-03" db="EMBL/GenBank/DDBJ databases">
        <title>Draft genome sequence of type strain Streptomyces ferralitis JCM 14344.</title>
        <authorList>
            <person name="Klaysubun C."/>
            <person name="Duangmal K."/>
        </authorList>
    </citation>
    <scope>NUCLEOTIDE SEQUENCE [LARGE SCALE GENOMIC DNA]</scope>
    <source>
        <strain evidence="1 2">JCM 14344</strain>
    </source>
</reference>
<evidence type="ECO:0000313" key="2">
    <source>
        <dbReference type="Proteomes" id="UP001220022"/>
    </source>
</evidence>
<name>A0ABT5ZAG7_9ACTN</name>
<keyword evidence="2" id="KW-1185">Reference proteome</keyword>
<dbReference type="RefSeq" id="WP_275821649.1">
    <property type="nucleotide sequence ID" value="NZ_BAAANM010000039.1"/>
</dbReference>
<protein>
    <submittedName>
        <fullName evidence="1">Aminoglycoside phosphotransferase family protein</fullName>
    </submittedName>
</protein>
<dbReference type="Proteomes" id="UP001220022">
    <property type="component" value="Unassembled WGS sequence"/>
</dbReference>
<accession>A0ABT5ZAG7</accession>
<organism evidence="1 2">
    <name type="scientific">Streptantibioticus ferralitis</name>
    <dbReference type="NCBI Taxonomy" id="236510"/>
    <lineage>
        <taxon>Bacteria</taxon>
        <taxon>Bacillati</taxon>
        <taxon>Actinomycetota</taxon>
        <taxon>Actinomycetes</taxon>
        <taxon>Kitasatosporales</taxon>
        <taxon>Streptomycetaceae</taxon>
        <taxon>Streptantibioticus</taxon>
    </lineage>
</organism>
<dbReference type="SUPFAM" id="SSF56112">
    <property type="entry name" value="Protein kinase-like (PK-like)"/>
    <property type="match status" value="1"/>
</dbReference>
<dbReference type="EMBL" id="JARHTQ010000039">
    <property type="protein sequence ID" value="MDF2260728.1"/>
    <property type="molecule type" value="Genomic_DNA"/>
</dbReference>
<evidence type="ECO:0000313" key="1">
    <source>
        <dbReference type="EMBL" id="MDF2260728.1"/>
    </source>
</evidence>